<dbReference type="RefSeq" id="XP_023629621.1">
    <property type="nucleotide sequence ID" value="XM_023773853.1"/>
</dbReference>
<dbReference type="Gene3D" id="3.90.180.10">
    <property type="entry name" value="Medium-chain alcohol dehydrogenases, catalytic domain"/>
    <property type="match status" value="1"/>
</dbReference>
<dbReference type="PROSITE" id="PS00059">
    <property type="entry name" value="ADH_ZINC"/>
    <property type="match status" value="1"/>
</dbReference>
<dbReference type="InterPro" id="IPR011032">
    <property type="entry name" value="GroES-like_sf"/>
</dbReference>
<sequence length="362" mass="38879">MAATMKAVRFHGKESLKYEDIPIPKCGKGQVMVKPAWCGICGSDLHEYLGGPSLCPSEKPHPITGETVPLTFGHEFSGVIEEVGEGVSDRFKVGSRVVVAPIIFDGDCGACEEGLVNCCWQNGFIGLSGGGGGLSEHLVVPEYALYNCPDNVGLDTAALVEPLAVGWHAVNSSPFKSSDTALILGGGPIGLAVVQALRARGCPQIIVSEVSGMRKQYAKDFGAHVVLDPTKDDIVARCMELTKNKGVDVTFDAAGVQTGLDQAINSLKARGTHVNIAIWEKRATFMPNELVFKERSYLGVATYVQKDFQEVIDALSDGRLDMASKMVTKRIEMDQVLEEGFLTLIHDKDNQVKILVRGSGEV</sequence>
<dbReference type="SUPFAM" id="SSF51735">
    <property type="entry name" value="NAD(P)-binding Rossmann-fold domains"/>
    <property type="match status" value="1"/>
</dbReference>
<dbReference type="PANTHER" id="PTHR43161">
    <property type="entry name" value="SORBITOL DEHYDROGENASE"/>
    <property type="match status" value="1"/>
</dbReference>
<dbReference type="Gene3D" id="3.40.50.720">
    <property type="entry name" value="NAD(P)-binding Rossmann-like Domain"/>
    <property type="match status" value="1"/>
</dbReference>
<dbReference type="GO" id="GO:0034079">
    <property type="term" value="P:butanediol biosynthetic process"/>
    <property type="evidence" value="ECO:0007669"/>
    <property type="project" value="TreeGrafter"/>
</dbReference>
<dbReference type="AlphaFoldDB" id="A0A2D3UXW9"/>
<dbReference type="PANTHER" id="PTHR43161:SF23">
    <property type="entry name" value="(R,R)-BUTANEDIOL DEHYDROGENASE-RELATED"/>
    <property type="match status" value="1"/>
</dbReference>
<evidence type="ECO:0000256" key="3">
    <source>
        <dbReference type="ARBA" id="ARBA00022723"/>
    </source>
</evidence>
<evidence type="ECO:0000256" key="5">
    <source>
        <dbReference type="ARBA" id="ARBA00023002"/>
    </source>
</evidence>
<protein>
    <submittedName>
        <fullName evidence="8">Related to alcohol/sorbitol dehydrogenase</fullName>
    </submittedName>
</protein>
<dbReference type="GO" id="GO:0008270">
    <property type="term" value="F:zinc ion binding"/>
    <property type="evidence" value="ECO:0007669"/>
    <property type="project" value="InterPro"/>
</dbReference>
<evidence type="ECO:0000313" key="8">
    <source>
        <dbReference type="EMBL" id="CZT22897.1"/>
    </source>
</evidence>
<keyword evidence="5" id="KW-0560">Oxidoreductase</keyword>
<dbReference type="Pfam" id="PF00107">
    <property type="entry name" value="ADH_zinc_N"/>
    <property type="match status" value="1"/>
</dbReference>
<dbReference type="CDD" id="cd08233">
    <property type="entry name" value="butanediol_DH_like"/>
    <property type="match status" value="1"/>
</dbReference>
<dbReference type="InterPro" id="IPR036291">
    <property type="entry name" value="NAD(P)-bd_dom_sf"/>
</dbReference>
<dbReference type="Proteomes" id="UP000225277">
    <property type="component" value="Unassembled WGS sequence"/>
</dbReference>
<dbReference type="GeneID" id="35603691"/>
<dbReference type="InterPro" id="IPR013149">
    <property type="entry name" value="ADH-like_C"/>
</dbReference>
<dbReference type="SUPFAM" id="SSF50129">
    <property type="entry name" value="GroES-like"/>
    <property type="match status" value="1"/>
</dbReference>
<dbReference type="STRING" id="112498.A0A2D3UXW9"/>
<comment type="similarity">
    <text evidence="2 6">Belongs to the zinc-containing alcohol dehydrogenase family.</text>
</comment>
<evidence type="ECO:0000259" key="7">
    <source>
        <dbReference type="SMART" id="SM00829"/>
    </source>
</evidence>
<keyword evidence="9" id="KW-1185">Reference proteome</keyword>
<feature type="domain" description="Enoyl reductase (ER)" evidence="7">
    <location>
        <begin position="12"/>
        <end position="356"/>
    </location>
</feature>
<dbReference type="EMBL" id="FJUY01000014">
    <property type="protein sequence ID" value="CZT22897.1"/>
    <property type="molecule type" value="Genomic_DNA"/>
</dbReference>
<comment type="cofactor">
    <cofactor evidence="1 6">
        <name>Zn(2+)</name>
        <dbReference type="ChEBI" id="CHEBI:29105"/>
    </cofactor>
</comment>
<reference evidence="8 9" key="1">
    <citation type="submission" date="2016-03" db="EMBL/GenBank/DDBJ databases">
        <authorList>
            <person name="Ploux O."/>
        </authorList>
    </citation>
    <scope>NUCLEOTIDE SEQUENCE [LARGE SCALE GENOMIC DNA]</scope>
    <source>
        <strain evidence="8 9">URUG2</strain>
    </source>
</reference>
<dbReference type="InterPro" id="IPR002328">
    <property type="entry name" value="ADH_Zn_CS"/>
</dbReference>
<dbReference type="Pfam" id="PF08240">
    <property type="entry name" value="ADH_N"/>
    <property type="match status" value="1"/>
</dbReference>
<keyword evidence="4 6" id="KW-0862">Zinc</keyword>
<dbReference type="OrthoDB" id="3941538at2759"/>
<evidence type="ECO:0000256" key="4">
    <source>
        <dbReference type="ARBA" id="ARBA00022833"/>
    </source>
</evidence>
<dbReference type="SMART" id="SM00829">
    <property type="entry name" value="PKS_ER"/>
    <property type="match status" value="1"/>
</dbReference>
<name>A0A2D3UXW9_9PEZI</name>
<evidence type="ECO:0000256" key="6">
    <source>
        <dbReference type="RuleBase" id="RU361277"/>
    </source>
</evidence>
<dbReference type="InterPro" id="IPR020843">
    <property type="entry name" value="ER"/>
</dbReference>
<accession>A0A2D3UXW9</accession>
<gene>
    <name evidence="8" type="ORF">RCC_08604</name>
</gene>
<dbReference type="InterPro" id="IPR013154">
    <property type="entry name" value="ADH-like_N"/>
</dbReference>
<keyword evidence="3 6" id="KW-0479">Metal-binding</keyword>
<evidence type="ECO:0000256" key="1">
    <source>
        <dbReference type="ARBA" id="ARBA00001947"/>
    </source>
</evidence>
<proteinExistence type="inferred from homology"/>
<organism evidence="8 9">
    <name type="scientific">Ramularia collo-cygni</name>
    <dbReference type="NCBI Taxonomy" id="112498"/>
    <lineage>
        <taxon>Eukaryota</taxon>
        <taxon>Fungi</taxon>
        <taxon>Dikarya</taxon>
        <taxon>Ascomycota</taxon>
        <taxon>Pezizomycotina</taxon>
        <taxon>Dothideomycetes</taxon>
        <taxon>Dothideomycetidae</taxon>
        <taxon>Mycosphaerellales</taxon>
        <taxon>Mycosphaerellaceae</taxon>
        <taxon>Ramularia</taxon>
    </lineage>
</organism>
<evidence type="ECO:0000256" key="2">
    <source>
        <dbReference type="ARBA" id="ARBA00008072"/>
    </source>
</evidence>
<evidence type="ECO:0000313" key="9">
    <source>
        <dbReference type="Proteomes" id="UP000225277"/>
    </source>
</evidence>
<dbReference type="GO" id="GO:0005737">
    <property type="term" value="C:cytoplasm"/>
    <property type="evidence" value="ECO:0007669"/>
    <property type="project" value="TreeGrafter"/>
</dbReference>
<dbReference type="GO" id="GO:0000721">
    <property type="term" value="F:(R,R)-butanediol dehydrogenase activity"/>
    <property type="evidence" value="ECO:0007669"/>
    <property type="project" value="TreeGrafter"/>
</dbReference>